<evidence type="ECO:0000313" key="2">
    <source>
        <dbReference type="EMBL" id="GER37084.1"/>
    </source>
</evidence>
<name>A0A5A7PWD8_STRAF</name>
<dbReference type="InterPro" id="IPR044178">
    <property type="entry name" value="CYP28-like"/>
</dbReference>
<dbReference type="PANTHER" id="PTHR47875">
    <property type="entry name" value="PEPTIDYL-PROLYL CIS-TRANS ISOMERASE CYP28, CHLOROPLASTIC"/>
    <property type="match status" value="1"/>
</dbReference>
<dbReference type="GO" id="GO:0009507">
    <property type="term" value="C:chloroplast"/>
    <property type="evidence" value="ECO:0007669"/>
    <property type="project" value="TreeGrafter"/>
</dbReference>
<organism evidence="2 3">
    <name type="scientific">Striga asiatica</name>
    <name type="common">Asiatic witchweed</name>
    <name type="synonym">Buchnera asiatica</name>
    <dbReference type="NCBI Taxonomy" id="4170"/>
    <lineage>
        <taxon>Eukaryota</taxon>
        <taxon>Viridiplantae</taxon>
        <taxon>Streptophyta</taxon>
        <taxon>Embryophyta</taxon>
        <taxon>Tracheophyta</taxon>
        <taxon>Spermatophyta</taxon>
        <taxon>Magnoliopsida</taxon>
        <taxon>eudicotyledons</taxon>
        <taxon>Gunneridae</taxon>
        <taxon>Pentapetalae</taxon>
        <taxon>asterids</taxon>
        <taxon>lamiids</taxon>
        <taxon>Lamiales</taxon>
        <taxon>Orobanchaceae</taxon>
        <taxon>Buchnereae</taxon>
        <taxon>Striga</taxon>
    </lineage>
</organism>
<evidence type="ECO:0000313" key="3">
    <source>
        <dbReference type="Proteomes" id="UP000325081"/>
    </source>
</evidence>
<keyword evidence="2" id="KW-0413">Isomerase</keyword>
<protein>
    <submittedName>
        <fullName evidence="2">Peptidyl-prolyl cis-trans isomerase</fullName>
    </submittedName>
</protein>
<dbReference type="EMBL" id="BKCP01005283">
    <property type="protein sequence ID" value="GER37084.1"/>
    <property type="molecule type" value="Genomic_DNA"/>
</dbReference>
<dbReference type="AlphaFoldDB" id="A0A5A7PWD8"/>
<dbReference type="OrthoDB" id="193499at2759"/>
<reference evidence="3" key="1">
    <citation type="journal article" date="2019" name="Curr. Biol.">
        <title>Genome Sequence of Striga asiatica Provides Insight into the Evolution of Plant Parasitism.</title>
        <authorList>
            <person name="Yoshida S."/>
            <person name="Kim S."/>
            <person name="Wafula E.K."/>
            <person name="Tanskanen J."/>
            <person name="Kim Y.M."/>
            <person name="Honaas L."/>
            <person name="Yang Z."/>
            <person name="Spallek T."/>
            <person name="Conn C.E."/>
            <person name="Ichihashi Y."/>
            <person name="Cheong K."/>
            <person name="Cui S."/>
            <person name="Der J.P."/>
            <person name="Gundlach H."/>
            <person name="Jiao Y."/>
            <person name="Hori C."/>
            <person name="Ishida J.K."/>
            <person name="Kasahara H."/>
            <person name="Kiba T."/>
            <person name="Kim M.S."/>
            <person name="Koo N."/>
            <person name="Laohavisit A."/>
            <person name="Lee Y.H."/>
            <person name="Lumba S."/>
            <person name="McCourt P."/>
            <person name="Mortimer J.C."/>
            <person name="Mutuku J.M."/>
            <person name="Nomura T."/>
            <person name="Sasaki-Sekimoto Y."/>
            <person name="Seto Y."/>
            <person name="Wang Y."/>
            <person name="Wakatake T."/>
            <person name="Sakakibara H."/>
            <person name="Demura T."/>
            <person name="Yamaguchi S."/>
            <person name="Yoneyama K."/>
            <person name="Manabe R.I."/>
            <person name="Nelson D.C."/>
            <person name="Schulman A.H."/>
            <person name="Timko M.P."/>
            <person name="dePamphilis C.W."/>
            <person name="Choi D."/>
            <person name="Shirasu K."/>
        </authorList>
    </citation>
    <scope>NUCLEOTIDE SEQUENCE [LARGE SCALE GENOMIC DNA]</scope>
    <source>
        <strain evidence="3">cv. UVA1</strain>
    </source>
</reference>
<accession>A0A5A7PWD8</accession>
<keyword evidence="3" id="KW-1185">Reference proteome</keyword>
<dbReference type="InterPro" id="IPR029000">
    <property type="entry name" value="Cyclophilin-like_dom_sf"/>
</dbReference>
<sequence>MLLKKKKNEFLFSNEVTDFYMTTIGVQSQLHCVPHLNHKISFVWHRAIPHDPQISHLPLSSTLPVKPRHALPLTMAFSAVAPPVVPPPHHRLRLPLNRRSLLFLSSSFPLTGPLISSSAAGAAVPPQPDTTVTDRVFLDFSFCPSYFLSRTLGENDLTLCPDAEPLGRLVLGLYGNLVPITVSNFKAMCSGASGSTYKGTLVQKIFPGQFFVAGRQGRRDKGEVRPPAELVRNTETVDSRAFLLEHSRAGVVSLCLSENDDDDDLKLSPNYHNVEFLITTGPGPCPQLDSKNIVFGSVLEELYKEVHLTLTKSQILLDLNRLDVVTTIASIPTFKPGEQVRQYNDFAEFIGDGRAKSARAIWNKPLKTLYISDCGVLKVAKPTLTPTLP</sequence>
<evidence type="ECO:0000259" key="1">
    <source>
        <dbReference type="PROSITE" id="PS50072"/>
    </source>
</evidence>
<dbReference type="FunFam" id="2.40.100.10:FF:000037">
    <property type="entry name" value="Peptidyl-prolyl cis-trans isomerase"/>
    <property type="match status" value="1"/>
</dbReference>
<dbReference type="SUPFAM" id="SSF50891">
    <property type="entry name" value="Cyclophilin-like"/>
    <property type="match status" value="1"/>
</dbReference>
<dbReference type="PROSITE" id="PS50072">
    <property type="entry name" value="CSA_PPIASE_2"/>
    <property type="match status" value="1"/>
</dbReference>
<dbReference type="Gene3D" id="2.40.100.10">
    <property type="entry name" value="Cyclophilin-like"/>
    <property type="match status" value="1"/>
</dbReference>
<comment type="caution">
    <text evidence="2">The sequence shown here is derived from an EMBL/GenBank/DDBJ whole genome shotgun (WGS) entry which is preliminary data.</text>
</comment>
<dbReference type="Proteomes" id="UP000325081">
    <property type="component" value="Unassembled WGS sequence"/>
</dbReference>
<dbReference type="InterPro" id="IPR002130">
    <property type="entry name" value="Cyclophilin-type_PPIase_dom"/>
</dbReference>
<dbReference type="PANTHER" id="PTHR47875:SF1">
    <property type="entry name" value="PEPTIDYL-PROLYL CIS-TRANS ISOMERASE CYP28, CHLOROPLASTIC"/>
    <property type="match status" value="1"/>
</dbReference>
<dbReference type="GO" id="GO:0003755">
    <property type="term" value="F:peptidyl-prolyl cis-trans isomerase activity"/>
    <property type="evidence" value="ECO:0007669"/>
    <property type="project" value="InterPro"/>
</dbReference>
<proteinExistence type="predicted"/>
<gene>
    <name evidence="2" type="ORF">STAS_13480</name>
</gene>
<dbReference type="Pfam" id="PF00160">
    <property type="entry name" value="Pro_isomerase"/>
    <property type="match status" value="1"/>
</dbReference>
<feature type="domain" description="PPIase cyclophilin-type" evidence="1">
    <location>
        <begin position="156"/>
        <end position="376"/>
    </location>
</feature>